<dbReference type="InterPro" id="IPR020026">
    <property type="entry name" value="PseC"/>
</dbReference>
<dbReference type="GO" id="GO:0030170">
    <property type="term" value="F:pyridoxal phosphate binding"/>
    <property type="evidence" value="ECO:0007669"/>
    <property type="project" value="TreeGrafter"/>
</dbReference>
<dbReference type="NCBIfam" id="TIGR03588">
    <property type="entry name" value="PseC"/>
    <property type="match status" value="1"/>
</dbReference>
<keyword evidence="5" id="KW-0032">Aminotransferase</keyword>
<dbReference type="InterPro" id="IPR015424">
    <property type="entry name" value="PyrdxlP-dep_Trfase"/>
</dbReference>
<accession>A0A1Y5SD78</accession>
<dbReference type="RefSeq" id="WP_085882773.1">
    <property type="nucleotide sequence ID" value="NZ_FWFR01000001.1"/>
</dbReference>
<feature type="active site" description="Proton acceptor" evidence="2">
    <location>
        <position position="196"/>
    </location>
</feature>
<dbReference type="GO" id="GO:0000271">
    <property type="term" value="P:polysaccharide biosynthetic process"/>
    <property type="evidence" value="ECO:0007669"/>
    <property type="project" value="TreeGrafter"/>
</dbReference>
<keyword evidence="6" id="KW-1185">Reference proteome</keyword>
<dbReference type="InterPro" id="IPR000653">
    <property type="entry name" value="DegT/StrS_aminotransferase"/>
</dbReference>
<dbReference type="EMBL" id="FWFR01000001">
    <property type="protein sequence ID" value="SLN38090.1"/>
    <property type="molecule type" value="Genomic_DNA"/>
</dbReference>
<evidence type="ECO:0000256" key="1">
    <source>
        <dbReference type="ARBA" id="ARBA00037999"/>
    </source>
</evidence>
<evidence type="ECO:0000256" key="4">
    <source>
        <dbReference type="RuleBase" id="RU004508"/>
    </source>
</evidence>
<proteinExistence type="inferred from homology"/>
<evidence type="ECO:0000256" key="3">
    <source>
        <dbReference type="PIRSR" id="PIRSR000390-2"/>
    </source>
</evidence>
<dbReference type="AlphaFoldDB" id="A0A1Y5SD78"/>
<name>A0A1Y5SD78_9PROT</name>
<dbReference type="InParanoid" id="A0A1Y5SD78"/>
<reference evidence="5 6" key="1">
    <citation type="submission" date="2017-03" db="EMBL/GenBank/DDBJ databases">
        <authorList>
            <person name="Afonso C.L."/>
            <person name="Miller P.J."/>
            <person name="Scott M.A."/>
            <person name="Spackman E."/>
            <person name="Goraichik I."/>
            <person name="Dimitrov K.M."/>
            <person name="Suarez D.L."/>
            <person name="Swayne D.E."/>
        </authorList>
    </citation>
    <scope>NUCLEOTIDE SEQUENCE [LARGE SCALE GENOMIC DNA]</scope>
    <source>
        <strain evidence="5 6">CECT 7691</strain>
    </source>
</reference>
<comment type="similarity">
    <text evidence="1 4">Belongs to the DegT/DnrJ/EryC1 family.</text>
</comment>
<dbReference type="PANTHER" id="PTHR30244:SF34">
    <property type="entry name" value="DTDP-4-AMINO-4,6-DIDEOXYGALACTOSE TRANSAMINASE"/>
    <property type="match status" value="1"/>
</dbReference>
<dbReference type="Pfam" id="PF01041">
    <property type="entry name" value="DegT_DnrJ_EryC1"/>
    <property type="match status" value="1"/>
</dbReference>
<keyword evidence="5" id="KW-0808">Transferase</keyword>
<organism evidence="5 6">
    <name type="scientific">Oceanibacterium hippocampi</name>
    <dbReference type="NCBI Taxonomy" id="745714"/>
    <lineage>
        <taxon>Bacteria</taxon>
        <taxon>Pseudomonadati</taxon>
        <taxon>Pseudomonadota</taxon>
        <taxon>Alphaproteobacteria</taxon>
        <taxon>Sneathiellales</taxon>
        <taxon>Sneathiellaceae</taxon>
        <taxon>Oceanibacterium</taxon>
    </lineage>
</organism>
<dbReference type="PIRSF" id="PIRSF000390">
    <property type="entry name" value="PLP_StrS"/>
    <property type="match status" value="1"/>
</dbReference>
<dbReference type="OrthoDB" id="9768668at2"/>
<evidence type="ECO:0000313" key="5">
    <source>
        <dbReference type="EMBL" id="SLN38090.1"/>
    </source>
</evidence>
<dbReference type="InterPro" id="IPR015421">
    <property type="entry name" value="PyrdxlP-dep_Trfase_major"/>
</dbReference>
<dbReference type="Gene3D" id="3.40.640.10">
    <property type="entry name" value="Type I PLP-dependent aspartate aminotransferase-like (Major domain)"/>
    <property type="match status" value="1"/>
</dbReference>
<dbReference type="PANTHER" id="PTHR30244">
    <property type="entry name" value="TRANSAMINASE"/>
    <property type="match status" value="1"/>
</dbReference>
<dbReference type="CDD" id="cd00616">
    <property type="entry name" value="AHBA_syn"/>
    <property type="match status" value="1"/>
</dbReference>
<feature type="modified residue" description="N6-(pyridoxal phosphate)lysine" evidence="3">
    <location>
        <position position="196"/>
    </location>
</feature>
<evidence type="ECO:0000313" key="6">
    <source>
        <dbReference type="Proteomes" id="UP000193200"/>
    </source>
</evidence>
<dbReference type="FunCoup" id="A0A1Y5SD78">
    <property type="interactions" value="563"/>
</dbReference>
<dbReference type="SUPFAM" id="SSF53383">
    <property type="entry name" value="PLP-dependent transferases"/>
    <property type="match status" value="1"/>
</dbReference>
<dbReference type="EC" id="2.6.1.87" evidence="5"/>
<keyword evidence="3 4" id="KW-0663">Pyridoxal phosphate</keyword>
<dbReference type="GO" id="GO:0099620">
    <property type="term" value="F:UDP-4-amino-4-deoxy-L-arabinose aminotransferase"/>
    <property type="evidence" value="ECO:0007669"/>
    <property type="project" value="UniProtKB-EC"/>
</dbReference>
<dbReference type="Gene3D" id="3.90.1150.10">
    <property type="entry name" value="Aspartate Aminotransferase, domain 1"/>
    <property type="match status" value="1"/>
</dbReference>
<protein>
    <submittedName>
        <fullName evidence="5">UDP-4-amino-4-deoxy-L-arabinose--oxoglutarate aminotransferase</fullName>
        <ecNumber evidence="5">2.6.1.87</ecNumber>
    </submittedName>
</protein>
<evidence type="ECO:0000256" key="2">
    <source>
        <dbReference type="PIRSR" id="PIRSR000390-1"/>
    </source>
</evidence>
<dbReference type="InterPro" id="IPR015422">
    <property type="entry name" value="PyrdxlP-dep_Trfase_small"/>
</dbReference>
<sequence>MDAGPNPPFLPYGRQEIDDDDIAAVARVLKSDWLTTGPAVQNFESALARATGARYALACSSGTAALHLAAMALGLGPGDAVIVPAITFLATANAVRYTGAEVVFADVDPSTGLMEPSDLEAALARVPDGLRARAVFNVHYAGQTGDVWGIAAVARANGLRIVEDAAHALGTRYGGDHAAGACAHADMACFSFHPVKTVAMGEGGAVTTNDPTVAAAVMRFRNHGMSRNPDDFGDDEIALDAAGNANPWIYAMPEPGYNYRASDIACALGASQLAKLDGFVRKRRQLIALYDRALDELPKTLRPLIRPLERRADSRPAWHLSVVLIDFPRLGLDRAALMHILRAQGIGSQVHYIPVHRQPYYRARYDRTVLRGADAFYARCLSLPLYPSLSARDIGRVIAAFQRL</sequence>
<dbReference type="Proteomes" id="UP000193200">
    <property type="component" value="Unassembled WGS sequence"/>
</dbReference>
<gene>
    <name evidence="5" type="primary">arnB</name>
    <name evidence="5" type="ORF">OCH7691_01568</name>
</gene>